<keyword evidence="2" id="KW-0472">Membrane</keyword>
<dbReference type="SUPFAM" id="SSF57184">
    <property type="entry name" value="Growth factor receptor domain"/>
    <property type="match status" value="2"/>
</dbReference>
<dbReference type="PANTHER" id="PTHR23275:SF100">
    <property type="entry name" value="EGF-LIKE DOMAIN-CONTAINING PROTEIN"/>
    <property type="match status" value="1"/>
</dbReference>
<evidence type="ECO:0000313" key="4">
    <source>
        <dbReference type="EMBL" id="CAD2212935.1"/>
    </source>
</evidence>
<dbReference type="InterPro" id="IPR052798">
    <property type="entry name" value="Giardia_VSA"/>
</dbReference>
<evidence type="ECO:0000256" key="1">
    <source>
        <dbReference type="SAM" id="MobiDB-lite"/>
    </source>
</evidence>
<keyword evidence="5" id="KW-1185">Reference proteome</keyword>
<evidence type="ECO:0000313" key="5">
    <source>
        <dbReference type="Proteomes" id="UP000515908"/>
    </source>
</evidence>
<proteinExistence type="predicted"/>
<evidence type="ECO:0000256" key="2">
    <source>
        <dbReference type="SAM" id="Phobius"/>
    </source>
</evidence>
<feature type="region of interest" description="Disordered" evidence="1">
    <location>
        <begin position="427"/>
        <end position="474"/>
    </location>
</feature>
<dbReference type="InterPro" id="IPR006212">
    <property type="entry name" value="Furin_repeat"/>
</dbReference>
<keyword evidence="2" id="KW-1133">Transmembrane helix</keyword>
<dbReference type="Gene3D" id="2.10.220.10">
    <property type="entry name" value="Hormone Receptor, Insulin-like Growth Factor Receptor 1, Chain A, domain 2"/>
    <property type="match status" value="1"/>
</dbReference>
<dbReference type="InterPro" id="IPR009030">
    <property type="entry name" value="Growth_fac_rcpt_cys_sf"/>
</dbReference>
<dbReference type="AlphaFoldDB" id="A0A7G2C092"/>
<feature type="compositionally biased region" description="Low complexity" evidence="1">
    <location>
        <begin position="430"/>
        <end position="448"/>
    </location>
</feature>
<sequence length="474" mass="49854">MSRRLLLKLLSVVALLSLGVRACTDPNCNSCPYAANECRSCNAGWLNAQFADGGAWGCVRQAPNCMYHFSNGLCDTCYAGYSAINGVCIRCIAGCRLCHVNDVCSICASADHVLSYDSKACVTCNVPNCVKCSQNEKCYQCEAGFFNLKGTCIPCNAVGCSECKVANVCSKCADAKSVPTLDGKQCVTAVSNCEVYGDGGCSKCKSGYSLSGNQCVSCPIANCNMCSKPDQCDSCNAVDSVKQETSEDGKACVANIYKCTKYSSSGACTECVTGYTSDATGKKCVECAVDGCGRCDERNVCAACKDKYTLSSEKTCIPGCDVENCFSCVTPNQCGACRGGFALSNVTKACVTCTDPKCRVCHADTPDVCTTFFTDAEMGKTTLKWWVWLLVAIGAAGVVALIIALILWCCRSPAVIEVEYEENYYEEGKSQGSSSRGSSSQGSSESDSATQEEGSSRFSGSSSGGSTASNSSQE</sequence>
<feature type="compositionally biased region" description="Low complexity" evidence="1">
    <location>
        <begin position="456"/>
        <end position="474"/>
    </location>
</feature>
<keyword evidence="2" id="KW-0812">Transmembrane</keyword>
<evidence type="ECO:0000256" key="3">
    <source>
        <dbReference type="SAM" id="SignalP"/>
    </source>
</evidence>
<feature type="signal peptide" evidence="3">
    <location>
        <begin position="1"/>
        <end position="22"/>
    </location>
</feature>
<dbReference type="EMBL" id="LR877145">
    <property type="protein sequence ID" value="CAD2212935.1"/>
    <property type="molecule type" value="Genomic_DNA"/>
</dbReference>
<organism evidence="4 5">
    <name type="scientific">Angomonas deanei</name>
    <dbReference type="NCBI Taxonomy" id="59799"/>
    <lineage>
        <taxon>Eukaryota</taxon>
        <taxon>Discoba</taxon>
        <taxon>Euglenozoa</taxon>
        <taxon>Kinetoplastea</taxon>
        <taxon>Metakinetoplastina</taxon>
        <taxon>Trypanosomatida</taxon>
        <taxon>Trypanosomatidae</taxon>
        <taxon>Strigomonadinae</taxon>
        <taxon>Angomonas</taxon>
    </lineage>
</organism>
<accession>A0A7G2C092</accession>
<dbReference type="PANTHER" id="PTHR23275">
    <property type="entry name" value="CABRIOLET.-RELATED"/>
    <property type="match status" value="1"/>
</dbReference>
<reference evidence="4 5" key="1">
    <citation type="submission" date="2020-08" db="EMBL/GenBank/DDBJ databases">
        <authorList>
            <person name="Newling K."/>
            <person name="Davey J."/>
            <person name="Forrester S."/>
        </authorList>
    </citation>
    <scope>NUCLEOTIDE SEQUENCE [LARGE SCALE GENOMIC DNA]</scope>
    <source>
        <strain evidence="5">Crithidia deanei Carvalho (ATCC PRA-265)</strain>
    </source>
</reference>
<feature type="transmembrane region" description="Helical" evidence="2">
    <location>
        <begin position="385"/>
        <end position="408"/>
    </location>
</feature>
<dbReference type="VEuPathDB" id="TriTrypDB:ADEAN_000037100"/>
<name>A0A7G2C092_9TRYP</name>
<gene>
    <name evidence="4" type="ORF">ADEAN_000037100</name>
</gene>
<dbReference type="Proteomes" id="UP000515908">
    <property type="component" value="Chromosome 01"/>
</dbReference>
<keyword evidence="3" id="KW-0732">Signal</keyword>
<protein>
    <submittedName>
        <fullName evidence="4">Uncharacterized protein</fullName>
    </submittedName>
</protein>
<feature type="chain" id="PRO_5028878469" evidence="3">
    <location>
        <begin position="23"/>
        <end position="474"/>
    </location>
</feature>
<dbReference type="SMART" id="SM00261">
    <property type="entry name" value="FU"/>
    <property type="match status" value="3"/>
</dbReference>